<evidence type="ECO:0000313" key="1">
    <source>
        <dbReference type="EMBL" id="MDC0739716.1"/>
    </source>
</evidence>
<comment type="caution">
    <text evidence="1">The sequence shown here is derived from an EMBL/GenBank/DDBJ whole genome shotgun (WGS) entry which is preliminary data.</text>
</comment>
<name>A0ABT5ED49_9BACT</name>
<evidence type="ECO:0000313" key="2">
    <source>
        <dbReference type="Proteomes" id="UP001221411"/>
    </source>
</evidence>
<dbReference type="EMBL" id="JAQNDO010000001">
    <property type="protein sequence ID" value="MDC0739716.1"/>
    <property type="molecule type" value="Genomic_DNA"/>
</dbReference>
<proteinExistence type="predicted"/>
<organism evidence="1 2">
    <name type="scientific">Polyangium mundeleinium</name>
    <dbReference type="NCBI Taxonomy" id="2995306"/>
    <lineage>
        <taxon>Bacteria</taxon>
        <taxon>Pseudomonadati</taxon>
        <taxon>Myxococcota</taxon>
        <taxon>Polyangia</taxon>
        <taxon>Polyangiales</taxon>
        <taxon>Polyangiaceae</taxon>
        <taxon>Polyangium</taxon>
    </lineage>
</organism>
<accession>A0ABT5ED49</accession>
<reference evidence="1 2" key="1">
    <citation type="submission" date="2022-11" db="EMBL/GenBank/DDBJ databases">
        <title>Minimal conservation of predation-associated metabolite biosynthetic gene clusters underscores biosynthetic potential of Myxococcota including descriptions for ten novel species: Archangium lansinium sp. nov., Myxococcus landrumus sp. nov., Nannocystis bai.</title>
        <authorList>
            <person name="Ahearne A."/>
            <person name="Stevens C."/>
            <person name="Dowd S."/>
        </authorList>
    </citation>
    <scope>NUCLEOTIDE SEQUENCE [LARGE SCALE GENOMIC DNA]</scope>
    <source>
        <strain evidence="1 2">RJM3</strain>
    </source>
</reference>
<evidence type="ECO:0008006" key="3">
    <source>
        <dbReference type="Google" id="ProtNLM"/>
    </source>
</evidence>
<gene>
    <name evidence="1" type="ORF">POL67_00030</name>
</gene>
<sequence>MPSPTPLTPILASTLPGPGVPDELHVEAFRRAADVLLNHATLFIAGSPHRLTEIEFYWHGPGHDDPFAHRDPSQVDSGIWYFHRQGGTYKGGTYKGVDIAMGRRPETYVGILIRSIAEAPSDVVIEGSCTCVDHVLSRTGKESVAALAGSFEGSIDPREGSPLFLAHEDPRGGTAQVFDSPRVGLTLKKGATPERRAFLARAYRFTIEPRRTKKGRPHLVVRLHQEGYSSEAITRITGASAATVARCVQAFEAGKGRDPEAYRGDLSTEQLCELWGALA</sequence>
<keyword evidence="2" id="KW-1185">Reference proteome</keyword>
<protein>
    <recommendedName>
        <fullName evidence="3">Helix-turn-helix domain-containing protein</fullName>
    </recommendedName>
</protein>
<dbReference type="Proteomes" id="UP001221411">
    <property type="component" value="Unassembled WGS sequence"/>
</dbReference>
<dbReference type="RefSeq" id="WP_271914063.1">
    <property type="nucleotide sequence ID" value="NZ_JAQNDO010000001.1"/>
</dbReference>